<sequence>MLVFVISESHQYTVRDVLETRDHALHGRIIILSYDEFISAPRLPRASYLFLDIERLSPDQLSDSTARLDFLLAVAPELRILNRPDRVGTRMEVMARLHEAGINGFRLMPAATPAADLLYPVFLRNVQDHSGPRSQLLHSPEELAAALAALPSREGYGITEFVDARNADGLFEKRGYMRVGDSVFASALDASHHWVCKGEYADPATVPQGARELEFLSGDEDGAALRRAFDVARVDYGRADYAIIDGRPQLFEINTNPWLEPPENVPPVARQGALVMIDRFLAGLHRLDRDSGIDAPDWIEVPGARRSTRGFKLNRRSLFRRLLCRLGGLQHETRVMGRLRGLHLL</sequence>
<evidence type="ECO:0008006" key="3">
    <source>
        <dbReference type="Google" id="ProtNLM"/>
    </source>
</evidence>
<proteinExistence type="predicted"/>
<evidence type="ECO:0000313" key="2">
    <source>
        <dbReference type="Proteomes" id="UP000199344"/>
    </source>
</evidence>
<dbReference type="AlphaFoldDB" id="A0A1G7BA81"/>
<reference evidence="1 2" key="1">
    <citation type="submission" date="2016-10" db="EMBL/GenBank/DDBJ databases">
        <authorList>
            <person name="de Groot N.N."/>
        </authorList>
    </citation>
    <scope>NUCLEOTIDE SEQUENCE [LARGE SCALE GENOMIC DNA]</scope>
    <source>
        <strain evidence="1 2">DSM 22220</strain>
    </source>
</reference>
<dbReference type="Proteomes" id="UP000199344">
    <property type="component" value="Unassembled WGS sequence"/>
</dbReference>
<evidence type="ECO:0000313" key="1">
    <source>
        <dbReference type="EMBL" id="SDE23872.1"/>
    </source>
</evidence>
<name>A0A1G7BA81_9RHOB</name>
<dbReference type="SUPFAM" id="SSF56059">
    <property type="entry name" value="Glutathione synthetase ATP-binding domain-like"/>
    <property type="match status" value="1"/>
</dbReference>
<dbReference type="STRING" id="591205.SAMN05421538_10528"/>
<keyword evidence="2" id="KW-1185">Reference proteome</keyword>
<protein>
    <recommendedName>
        <fullName evidence="3">ATP-grasp domain-containing protein</fullName>
    </recommendedName>
</protein>
<organism evidence="1 2">
    <name type="scientific">Paracoccus isoporae</name>
    <dbReference type="NCBI Taxonomy" id="591205"/>
    <lineage>
        <taxon>Bacteria</taxon>
        <taxon>Pseudomonadati</taxon>
        <taxon>Pseudomonadota</taxon>
        <taxon>Alphaproteobacteria</taxon>
        <taxon>Rhodobacterales</taxon>
        <taxon>Paracoccaceae</taxon>
        <taxon>Paracoccus</taxon>
    </lineage>
</organism>
<gene>
    <name evidence="1" type="ORF">SAMN05421538_10528</name>
</gene>
<accession>A0A1G7BA81</accession>
<dbReference type="EMBL" id="FNAH01000005">
    <property type="protein sequence ID" value="SDE23872.1"/>
    <property type="molecule type" value="Genomic_DNA"/>
</dbReference>